<dbReference type="InterPro" id="IPR017441">
    <property type="entry name" value="Protein_kinase_ATP_BS"/>
</dbReference>
<keyword evidence="8" id="KW-0547">Nucleotide-binding</keyword>
<evidence type="ECO:0000256" key="1">
    <source>
        <dbReference type="ARBA" id="ARBA00004162"/>
    </source>
</evidence>
<name>A0A9W7LG61_9STRA</name>
<dbReference type="OrthoDB" id="8891264at2759"/>
<feature type="binding site" evidence="8">
    <location>
        <position position="51"/>
    </location>
    <ligand>
        <name>ATP</name>
        <dbReference type="ChEBI" id="CHEBI:30616"/>
    </ligand>
</feature>
<keyword evidence="5" id="KW-1133">Transmembrane helix</keyword>
<dbReference type="InterPro" id="IPR044812">
    <property type="entry name" value="CERK1/LYK3-like"/>
</dbReference>
<dbReference type="InterPro" id="IPR000719">
    <property type="entry name" value="Prot_kinase_dom"/>
</dbReference>
<evidence type="ECO:0000256" key="3">
    <source>
        <dbReference type="ARBA" id="ARBA00022692"/>
    </source>
</evidence>
<feature type="domain" description="Protein kinase" evidence="9">
    <location>
        <begin position="24"/>
        <end position="89"/>
    </location>
</feature>
<dbReference type="PANTHER" id="PTHR46204:SF2">
    <property type="entry name" value="CHITIN ELICITOR RECEPTOR KINASE 1"/>
    <property type="match status" value="1"/>
</dbReference>
<keyword evidence="2" id="KW-1003">Cell membrane</keyword>
<dbReference type="PROSITE" id="PS50011">
    <property type="entry name" value="PROTEIN_KINASE_DOM"/>
    <property type="match status" value="1"/>
</dbReference>
<dbReference type="GO" id="GO:0005524">
    <property type="term" value="F:ATP binding"/>
    <property type="evidence" value="ECO:0007669"/>
    <property type="project" value="UniProtKB-UniRule"/>
</dbReference>
<comment type="caution">
    <text evidence="10">The sequence shown here is derived from an EMBL/GenBank/DDBJ whole genome shotgun (WGS) entry which is preliminary data.</text>
</comment>
<comment type="subcellular location">
    <subcellularLocation>
        <location evidence="1">Cell membrane</location>
        <topology evidence="1">Single-pass membrane protein</topology>
    </subcellularLocation>
</comment>
<evidence type="ECO:0000256" key="2">
    <source>
        <dbReference type="ARBA" id="ARBA00022475"/>
    </source>
</evidence>
<evidence type="ECO:0000256" key="6">
    <source>
        <dbReference type="ARBA" id="ARBA00023136"/>
    </source>
</evidence>
<accession>A0A9W7LG61</accession>
<evidence type="ECO:0000256" key="7">
    <source>
        <dbReference type="ARBA" id="ARBA00023157"/>
    </source>
</evidence>
<keyword evidence="6" id="KW-0472">Membrane</keyword>
<dbReference type="AlphaFoldDB" id="A0A9W7LG61"/>
<dbReference type="Gene3D" id="3.30.200.20">
    <property type="entry name" value="Phosphorylase Kinase, domain 1"/>
    <property type="match status" value="1"/>
</dbReference>
<evidence type="ECO:0000256" key="8">
    <source>
        <dbReference type="PROSITE-ProRule" id="PRU10141"/>
    </source>
</evidence>
<protein>
    <recommendedName>
        <fullName evidence="9">Protein kinase domain-containing protein</fullName>
    </recommendedName>
</protein>
<keyword evidence="7" id="KW-1015">Disulfide bond</keyword>
<keyword evidence="8" id="KW-0067">ATP-binding</keyword>
<evidence type="ECO:0000259" key="9">
    <source>
        <dbReference type="PROSITE" id="PS50011"/>
    </source>
</evidence>
<dbReference type="PROSITE" id="PS00107">
    <property type="entry name" value="PROTEIN_KINASE_ATP"/>
    <property type="match status" value="1"/>
</dbReference>
<gene>
    <name evidence="10" type="ORF">TrCOL_g12825</name>
</gene>
<dbReference type="SUPFAM" id="SSF56112">
    <property type="entry name" value="Protein kinase-like (PK-like)"/>
    <property type="match status" value="1"/>
</dbReference>
<keyword evidence="4" id="KW-0732">Signal</keyword>
<sequence>MSAFAVDGSAQYSYASLLNMTNSFSVQNKIGRGGSGDVYLGRIGSSQVAIKVIRVIHGMQVDDTEFRRELSVLSMCRHEKHCALIGIFG</sequence>
<dbReference type="Pfam" id="PF07714">
    <property type="entry name" value="PK_Tyr_Ser-Thr"/>
    <property type="match status" value="1"/>
</dbReference>
<evidence type="ECO:0000313" key="10">
    <source>
        <dbReference type="EMBL" id="GMI49239.1"/>
    </source>
</evidence>
<dbReference type="GO" id="GO:0045087">
    <property type="term" value="P:innate immune response"/>
    <property type="evidence" value="ECO:0007669"/>
    <property type="project" value="InterPro"/>
</dbReference>
<proteinExistence type="predicted"/>
<evidence type="ECO:0000256" key="5">
    <source>
        <dbReference type="ARBA" id="ARBA00022989"/>
    </source>
</evidence>
<keyword evidence="3" id="KW-0812">Transmembrane</keyword>
<dbReference type="GO" id="GO:0019199">
    <property type="term" value="F:transmembrane receptor protein kinase activity"/>
    <property type="evidence" value="ECO:0007669"/>
    <property type="project" value="InterPro"/>
</dbReference>
<evidence type="ECO:0000313" key="11">
    <source>
        <dbReference type="Proteomes" id="UP001165065"/>
    </source>
</evidence>
<dbReference type="Proteomes" id="UP001165065">
    <property type="component" value="Unassembled WGS sequence"/>
</dbReference>
<evidence type="ECO:0000256" key="4">
    <source>
        <dbReference type="ARBA" id="ARBA00022729"/>
    </source>
</evidence>
<reference evidence="11" key="1">
    <citation type="journal article" date="2023" name="Commun. Biol.">
        <title>Genome analysis of Parmales, the sister group of diatoms, reveals the evolutionary specialization of diatoms from phago-mixotrophs to photoautotrophs.</title>
        <authorList>
            <person name="Ban H."/>
            <person name="Sato S."/>
            <person name="Yoshikawa S."/>
            <person name="Yamada K."/>
            <person name="Nakamura Y."/>
            <person name="Ichinomiya M."/>
            <person name="Sato N."/>
            <person name="Blanc-Mathieu R."/>
            <person name="Endo H."/>
            <person name="Kuwata A."/>
            <person name="Ogata H."/>
        </authorList>
    </citation>
    <scope>NUCLEOTIDE SEQUENCE [LARGE SCALE GENOMIC DNA]</scope>
</reference>
<keyword evidence="11" id="KW-1185">Reference proteome</keyword>
<dbReference type="InterPro" id="IPR001245">
    <property type="entry name" value="Ser-Thr/Tyr_kinase_cat_dom"/>
</dbReference>
<dbReference type="InterPro" id="IPR011009">
    <property type="entry name" value="Kinase-like_dom_sf"/>
</dbReference>
<dbReference type="PANTHER" id="PTHR46204">
    <property type="entry name" value="CHITIN ELICITOR RECEPTOR KINASE 1-RELATED"/>
    <property type="match status" value="1"/>
</dbReference>
<organism evidence="10 11">
    <name type="scientific">Triparma columacea</name>
    <dbReference type="NCBI Taxonomy" id="722753"/>
    <lineage>
        <taxon>Eukaryota</taxon>
        <taxon>Sar</taxon>
        <taxon>Stramenopiles</taxon>
        <taxon>Ochrophyta</taxon>
        <taxon>Bolidophyceae</taxon>
        <taxon>Parmales</taxon>
        <taxon>Triparmaceae</taxon>
        <taxon>Triparma</taxon>
    </lineage>
</organism>
<dbReference type="EMBL" id="BRYA01000481">
    <property type="protein sequence ID" value="GMI49239.1"/>
    <property type="molecule type" value="Genomic_DNA"/>
</dbReference>
<dbReference type="GO" id="GO:0005886">
    <property type="term" value="C:plasma membrane"/>
    <property type="evidence" value="ECO:0007669"/>
    <property type="project" value="UniProtKB-SubCell"/>
</dbReference>